<comment type="similarity">
    <text evidence="6">Belongs to the purine/pyrimidine phosphoribosyltransferase family. PyrE subfamily.</text>
</comment>
<comment type="function">
    <text evidence="6">Catalyzes the transfer of a ribosyl phosphate group from 5-phosphoribose 1-diphosphate to orotate, leading to the formation of orotidine monophosphate (OMP).</text>
</comment>
<dbReference type="AlphaFoldDB" id="A0A0K1W2G6"/>
<keyword evidence="9" id="KW-1185">Reference proteome</keyword>
<feature type="binding site" description="in other chain" evidence="6">
    <location>
        <begin position="122"/>
        <end position="130"/>
    </location>
    <ligand>
        <name>5-phospho-alpha-D-ribose 1-diphosphate</name>
        <dbReference type="ChEBI" id="CHEBI:58017"/>
        <note>ligand shared between dimeric partners</note>
    </ligand>
</feature>
<evidence type="ECO:0000256" key="4">
    <source>
        <dbReference type="ARBA" id="ARBA00022679"/>
    </source>
</evidence>
<keyword evidence="6" id="KW-0460">Magnesium</keyword>
<evidence type="ECO:0000256" key="1">
    <source>
        <dbReference type="ARBA" id="ARBA00004889"/>
    </source>
</evidence>
<dbReference type="InterPro" id="IPR000836">
    <property type="entry name" value="PRTase_dom"/>
</dbReference>
<dbReference type="CDD" id="cd06223">
    <property type="entry name" value="PRTases_typeI"/>
    <property type="match status" value="1"/>
</dbReference>
<dbReference type="EC" id="2.4.2.10" evidence="2 6"/>
<evidence type="ECO:0000256" key="6">
    <source>
        <dbReference type="HAMAP-Rule" id="MF_01208"/>
    </source>
</evidence>
<evidence type="ECO:0000313" key="9">
    <source>
        <dbReference type="Proteomes" id="UP000067476"/>
    </source>
</evidence>
<protein>
    <recommendedName>
        <fullName evidence="2 6">Orotate phosphoribosyltransferase</fullName>
        <shortName evidence="6">OPRT</shortName>
        <shortName evidence="6">OPRTase</shortName>
        <ecNumber evidence="2 6">2.4.2.10</ecNumber>
    </recommendedName>
</protein>
<feature type="binding site" evidence="6">
    <location>
        <position position="126"/>
    </location>
    <ligand>
        <name>orotate</name>
        <dbReference type="ChEBI" id="CHEBI:30839"/>
    </ligand>
</feature>
<accession>A0A0K1W2G6</accession>
<evidence type="ECO:0000259" key="7">
    <source>
        <dbReference type="Pfam" id="PF00156"/>
    </source>
</evidence>
<comment type="pathway">
    <text evidence="1 6">Pyrimidine metabolism; UMP biosynthesis via de novo pathway; UMP from orotate: step 1/2.</text>
</comment>
<dbReference type="Proteomes" id="UP000067476">
    <property type="component" value="Chromosome"/>
</dbReference>
<name>A0A0K1W2G6_9MOLU</name>
<evidence type="ECO:0000256" key="3">
    <source>
        <dbReference type="ARBA" id="ARBA00022676"/>
    </source>
</evidence>
<dbReference type="InterPro" id="IPR004467">
    <property type="entry name" value="Or_phspho_trans_dom"/>
</dbReference>
<dbReference type="SUPFAM" id="SSF53271">
    <property type="entry name" value="PRTase-like"/>
    <property type="match status" value="1"/>
</dbReference>
<evidence type="ECO:0000256" key="5">
    <source>
        <dbReference type="ARBA" id="ARBA00022975"/>
    </source>
</evidence>
<dbReference type="UniPathway" id="UPA00070">
    <property type="reaction ID" value="UER00119"/>
</dbReference>
<comment type="catalytic activity">
    <reaction evidence="6">
        <text>orotidine 5'-phosphate + diphosphate = orotate + 5-phospho-alpha-D-ribose 1-diphosphate</text>
        <dbReference type="Rhea" id="RHEA:10380"/>
        <dbReference type="ChEBI" id="CHEBI:30839"/>
        <dbReference type="ChEBI" id="CHEBI:33019"/>
        <dbReference type="ChEBI" id="CHEBI:57538"/>
        <dbReference type="ChEBI" id="CHEBI:58017"/>
        <dbReference type="EC" id="2.4.2.10"/>
    </reaction>
</comment>
<dbReference type="Pfam" id="PF00156">
    <property type="entry name" value="Pribosyltran"/>
    <property type="match status" value="1"/>
</dbReference>
<dbReference type="InterPro" id="IPR023031">
    <property type="entry name" value="OPRT"/>
</dbReference>
<comment type="subunit">
    <text evidence="6">Homodimer.</text>
</comment>
<sequence length="206" mass="23538">MNSGIEVASILLETKAIDLNFDKKFKWASGIESPIYCDNRVLISYVENRNKIVDYFIELINNNFDKVDLIAGVATSGISWAAMISQKMNLPMIYVRPEPKDHGRNSQIEGRFFENQNVVVIEDLISTGGSVLKVCDLLDDKNLNVQGVCSIFSYNLIKAKNNFEQHSKKLLTLSNKEYLINLIKENELYSMKEIDLLNDFFNKLDN</sequence>
<dbReference type="GO" id="GO:0019856">
    <property type="term" value="P:pyrimidine nucleobase biosynthetic process"/>
    <property type="evidence" value="ECO:0007669"/>
    <property type="project" value="TreeGrafter"/>
</dbReference>
<dbReference type="Gene3D" id="3.40.50.2020">
    <property type="match status" value="1"/>
</dbReference>
<keyword evidence="3 6" id="KW-0328">Glycosyltransferase</keyword>
<dbReference type="OrthoDB" id="9803963at2"/>
<dbReference type="PANTHER" id="PTHR19278">
    <property type="entry name" value="OROTATE PHOSPHORIBOSYLTRANSFERASE"/>
    <property type="match status" value="1"/>
</dbReference>
<feature type="domain" description="Phosphoribosyltransferase" evidence="7">
    <location>
        <begin position="51"/>
        <end position="150"/>
    </location>
</feature>
<dbReference type="GO" id="GO:0044205">
    <property type="term" value="P:'de novo' UMP biosynthetic process"/>
    <property type="evidence" value="ECO:0007669"/>
    <property type="project" value="UniProtKB-UniRule"/>
</dbReference>
<feature type="binding site" evidence="6">
    <location>
        <position position="100"/>
    </location>
    <ligand>
        <name>5-phospho-alpha-D-ribose 1-diphosphate</name>
        <dbReference type="ChEBI" id="CHEBI:58017"/>
        <note>ligand shared between dimeric partners</note>
    </ligand>
</feature>
<comment type="cofactor">
    <cofactor evidence="6">
        <name>Mg(2+)</name>
        <dbReference type="ChEBI" id="CHEBI:18420"/>
    </cofactor>
</comment>
<dbReference type="GO" id="GO:0000287">
    <property type="term" value="F:magnesium ion binding"/>
    <property type="evidence" value="ECO:0007669"/>
    <property type="project" value="UniProtKB-UniRule"/>
</dbReference>
<organism evidence="8 9">
    <name type="scientific">Spiroplasma litorale</name>
    <dbReference type="NCBI Taxonomy" id="216942"/>
    <lineage>
        <taxon>Bacteria</taxon>
        <taxon>Bacillati</taxon>
        <taxon>Mycoplasmatota</taxon>
        <taxon>Mollicutes</taxon>
        <taxon>Entomoplasmatales</taxon>
        <taxon>Spiroplasmataceae</taxon>
        <taxon>Spiroplasma</taxon>
    </lineage>
</organism>
<feature type="binding site" evidence="6">
    <location>
        <position position="96"/>
    </location>
    <ligand>
        <name>5-phospho-alpha-D-ribose 1-diphosphate</name>
        <dbReference type="ChEBI" id="CHEBI:58017"/>
        <note>ligand shared between dimeric partners</note>
    </ligand>
</feature>
<dbReference type="InterPro" id="IPR029057">
    <property type="entry name" value="PRTase-like"/>
</dbReference>
<evidence type="ECO:0000256" key="2">
    <source>
        <dbReference type="ARBA" id="ARBA00011971"/>
    </source>
</evidence>
<dbReference type="RefSeq" id="WP_075058463.1">
    <property type="nucleotide sequence ID" value="NZ_CP012357.1"/>
</dbReference>
<dbReference type="GO" id="GO:0004588">
    <property type="term" value="F:orotate phosphoribosyltransferase activity"/>
    <property type="evidence" value="ECO:0007669"/>
    <property type="project" value="UniProtKB-UniRule"/>
</dbReference>
<keyword evidence="5 6" id="KW-0665">Pyrimidine biosynthesis</keyword>
<dbReference type="KEGG" id="sll:SLITO_v1c07480"/>
<evidence type="ECO:0000313" key="8">
    <source>
        <dbReference type="EMBL" id="AKX34371.1"/>
    </source>
</evidence>
<feature type="binding site" evidence="6">
    <location>
        <position position="102"/>
    </location>
    <ligand>
        <name>5-phospho-alpha-D-ribose 1-diphosphate</name>
        <dbReference type="ChEBI" id="CHEBI:58017"/>
        <note>ligand shared between dimeric partners</note>
    </ligand>
</feature>
<comment type="caution">
    <text evidence="6">Lacks conserved residue(s) required for the propagation of feature annotation.</text>
</comment>
<keyword evidence="4 6" id="KW-0808">Transferase</keyword>
<gene>
    <name evidence="6 8" type="primary">pyrE</name>
    <name evidence="8" type="ORF">SLITO_v1c07480</name>
</gene>
<dbReference type="NCBIfam" id="TIGR00336">
    <property type="entry name" value="pyrE"/>
    <property type="match status" value="1"/>
</dbReference>
<reference evidence="8 9" key="1">
    <citation type="journal article" date="2015" name="Genome Announc.">
        <title>Complete Genome Sequence of Spiroplasma litorale TN-1T (DSM 21781), a Bacterium Isolated from a Green-Eyed Horsefly (Tabanus nigrovittatus).</title>
        <authorList>
            <person name="Lo W.S."/>
            <person name="Lai Y.C."/>
            <person name="Lien Y.W."/>
            <person name="Wang T.H."/>
            <person name="Kuo C.H."/>
        </authorList>
    </citation>
    <scope>NUCLEOTIDE SEQUENCE [LARGE SCALE GENOMIC DNA]</scope>
    <source>
        <strain evidence="8 9">TN-1</strain>
    </source>
</reference>
<dbReference type="STRING" id="216942.SLITO_v1c07480"/>
<dbReference type="HAMAP" id="MF_01208">
    <property type="entry name" value="PyrE"/>
    <property type="match status" value="1"/>
</dbReference>
<dbReference type="EMBL" id="CP012357">
    <property type="protein sequence ID" value="AKX34371.1"/>
    <property type="molecule type" value="Genomic_DNA"/>
</dbReference>
<proteinExistence type="inferred from homology"/>
<dbReference type="PATRIC" id="fig|216942.3.peg.761"/>
<dbReference type="PANTHER" id="PTHR19278:SF9">
    <property type="entry name" value="URIDINE 5'-MONOPHOSPHATE SYNTHASE"/>
    <property type="match status" value="1"/>
</dbReference>